<feature type="transmembrane region" description="Helical" evidence="2">
    <location>
        <begin position="12"/>
        <end position="37"/>
    </location>
</feature>
<evidence type="ECO:0000256" key="2">
    <source>
        <dbReference type="SAM" id="Phobius"/>
    </source>
</evidence>
<proteinExistence type="predicted"/>
<reference evidence="3 4" key="1">
    <citation type="submission" date="2023-07" db="EMBL/GenBank/DDBJ databases">
        <title>Sorghum-associated microbial communities from plants grown in Nebraska, USA.</title>
        <authorList>
            <person name="Schachtman D."/>
        </authorList>
    </citation>
    <scope>NUCLEOTIDE SEQUENCE [LARGE SCALE GENOMIC DNA]</scope>
    <source>
        <strain evidence="3 4">CC523</strain>
    </source>
</reference>
<gene>
    <name evidence="3" type="ORF">J2T10_004128</name>
</gene>
<keyword evidence="4" id="KW-1185">Reference proteome</keyword>
<keyword evidence="2" id="KW-0472">Membrane</keyword>
<evidence type="ECO:0000313" key="4">
    <source>
        <dbReference type="Proteomes" id="UP001244563"/>
    </source>
</evidence>
<accession>A0ABT9TRZ3</accession>
<keyword evidence="2" id="KW-0812">Transmembrane</keyword>
<evidence type="ECO:0000256" key="1">
    <source>
        <dbReference type="SAM" id="MobiDB-lite"/>
    </source>
</evidence>
<evidence type="ECO:0000313" key="3">
    <source>
        <dbReference type="EMBL" id="MDQ0104453.1"/>
    </source>
</evidence>
<dbReference type="RefSeq" id="WP_306879689.1">
    <property type="nucleotide sequence ID" value="NZ_JAUSSW010000017.1"/>
</dbReference>
<feature type="transmembrane region" description="Helical" evidence="2">
    <location>
        <begin position="49"/>
        <end position="72"/>
    </location>
</feature>
<comment type="caution">
    <text evidence="3">The sequence shown here is derived from an EMBL/GenBank/DDBJ whole genome shotgun (WGS) entry which is preliminary data.</text>
</comment>
<protein>
    <submittedName>
        <fullName evidence="3">Uncharacterized protein</fullName>
    </submittedName>
</protein>
<organism evidence="3 4">
    <name type="scientific">Paenarthrobacter nicotinovorans</name>
    <name type="common">Arthrobacter nicotinovorans</name>
    <dbReference type="NCBI Taxonomy" id="29320"/>
    <lineage>
        <taxon>Bacteria</taxon>
        <taxon>Bacillati</taxon>
        <taxon>Actinomycetota</taxon>
        <taxon>Actinomycetes</taxon>
        <taxon>Micrococcales</taxon>
        <taxon>Micrococcaceae</taxon>
        <taxon>Paenarthrobacter</taxon>
    </lineage>
</organism>
<dbReference type="EMBL" id="JAUSSW010000017">
    <property type="protein sequence ID" value="MDQ0104453.1"/>
    <property type="molecule type" value="Genomic_DNA"/>
</dbReference>
<dbReference type="Proteomes" id="UP001244563">
    <property type="component" value="Unassembled WGS sequence"/>
</dbReference>
<feature type="region of interest" description="Disordered" evidence="1">
    <location>
        <begin position="316"/>
        <end position="336"/>
    </location>
</feature>
<keyword evidence="2" id="KW-1133">Transmembrane helix</keyword>
<name>A0ABT9TRZ3_PAENI</name>
<sequence length="363" mass="40281">MEKQRPPAKPEAVQGIHFGTVFIFAGIGLICTIAAFWGPYIPDIGENAVAVWQSIATNFGVGVFSAALLLLFEPKFRKVISKTVSKTVTDEVKKDVREAVQADIDQRFASLTDVISSRYDEKLAAQQDLTKDLVSDFTHDRVMKLFREASNLSALASQSMTVHGEADPDDFVRVKFQLRLPNGLPSHDMYTNEPLSPAHEALHVSFLPLQGSQTAEVIWEPEQDFPAVAIDLAEELNFMRIRGMGEKINWEPILGRLEKGLDAAINASMRTEGSLPLNGEVSDFIDGHQDWYLTTEGLYCPEIQFALPYSHFRPKNRRPGSPSATLTEAPPMEAPPGVANETEWNYVFGLAKSQFAWGGSSYF</sequence>